<dbReference type="AlphaFoldDB" id="Q4PNA5"/>
<evidence type="ECO:0000313" key="2">
    <source>
        <dbReference type="EMBL" id="AAY66505.1"/>
    </source>
</evidence>
<protein>
    <submittedName>
        <fullName evidence="2">Putative secreted protein with RGD domain</fullName>
    </submittedName>
</protein>
<proteinExistence type="evidence at transcript level"/>
<keyword evidence="1" id="KW-0732">Signal</keyword>
<feature type="chain" id="PRO_5004241874" evidence="1">
    <location>
        <begin position="22"/>
        <end position="61"/>
    </location>
</feature>
<evidence type="ECO:0000256" key="1">
    <source>
        <dbReference type="SAM" id="SignalP"/>
    </source>
</evidence>
<feature type="signal peptide" evidence="1">
    <location>
        <begin position="1"/>
        <end position="21"/>
    </location>
</feature>
<reference evidence="2" key="2">
    <citation type="journal article" date="2006" name="Insect Biochem. Mol. Biol.">
        <title>An annotated catalog of salivary gland transcripts from Ixodes scapularis ticks.</title>
        <authorList>
            <person name="Ribeiro J.M."/>
            <person name="Alarcon-Chaidez F."/>
            <person name="Francischetti I.M."/>
            <person name="Mans B.J."/>
            <person name="Mather T.N."/>
            <person name="Valenzuela J.G."/>
            <person name="Wikel S.K."/>
        </authorList>
    </citation>
    <scope>NUCLEOTIDE SEQUENCE</scope>
    <source>
        <strain evidence="2">IS-18-24-clu189</strain>
        <tissue evidence="2">Salivary glands</tissue>
    </source>
</reference>
<reference evidence="2" key="1">
    <citation type="submission" date="2005-05" db="EMBL/GenBank/DDBJ databases">
        <authorList>
            <person name="Tseng H.-P."/>
            <person name="Hseu T.-H."/>
            <person name="Buhler D.R."/>
            <person name="Wang W.-D."/>
            <person name="Tsai H.-L."/>
            <person name="Hu C.-H."/>
        </authorList>
    </citation>
    <scope>NUCLEOTIDE SEQUENCE</scope>
    <source>
        <strain evidence="2">IS-18-24-clu189</strain>
        <tissue evidence="2">Salivary glands</tissue>
    </source>
</reference>
<accession>Q4PNA5</accession>
<name>Q4PNA5_IXOSC</name>
<sequence length="61" mass="6616">MNAAFIAAFLILGTLTLDAMAQEIDKCLHSLCNTNEDCGDPALCICSPHRGDFPGNWCSER</sequence>
<organism evidence="2">
    <name type="scientific">Ixodes scapularis</name>
    <name type="common">Black-legged tick</name>
    <name type="synonym">Deer tick</name>
    <dbReference type="NCBI Taxonomy" id="6945"/>
    <lineage>
        <taxon>Eukaryota</taxon>
        <taxon>Metazoa</taxon>
        <taxon>Ecdysozoa</taxon>
        <taxon>Arthropoda</taxon>
        <taxon>Chelicerata</taxon>
        <taxon>Arachnida</taxon>
        <taxon>Acari</taxon>
        <taxon>Parasitiformes</taxon>
        <taxon>Ixodida</taxon>
        <taxon>Ixodoidea</taxon>
        <taxon>Ixodidae</taxon>
        <taxon>Ixodinae</taxon>
        <taxon>Ixodes</taxon>
    </lineage>
</organism>
<dbReference type="EMBL" id="DQ065868">
    <property type="protein sequence ID" value="AAY66505.1"/>
    <property type="molecule type" value="mRNA"/>
</dbReference>